<evidence type="ECO:0000256" key="1">
    <source>
        <dbReference type="SAM" id="Coils"/>
    </source>
</evidence>
<name>A0A419TAJ2_9FIRM</name>
<dbReference type="OrthoDB" id="1955122at2"/>
<keyword evidence="1" id="KW-0175">Coiled coil</keyword>
<protein>
    <recommendedName>
        <fullName evidence="4">Viral A-type inclusion protein</fullName>
    </recommendedName>
</protein>
<comment type="caution">
    <text evidence="2">The sequence shown here is derived from an EMBL/GenBank/DDBJ whole genome shotgun (WGS) entry which is preliminary data.</text>
</comment>
<dbReference type="RefSeq" id="WP_120166459.1">
    <property type="nucleotide sequence ID" value="NZ_MCIB01000001.1"/>
</dbReference>
<dbReference type="AlphaFoldDB" id="A0A419TAJ2"/>
<evidence type="ECO:0000313" key="3">
    <source>
        <dbReference type="Proteomes" id="UP000284177"/>
    </source>
</evidence>
<evidence type="ECO:0008006" key="4">
    <source>
        <dbReference type="Google" id="ProtNLM"/>
    </source>
</evidence>
<evidence type="ECO:0000313" key="2">
    <source>
        <dbReference type="EMBL" id="RKD34499.1"/>
    </source>
</evidence>
<keyword evidence="3" id="KW-1185">Reference proteome</keyword>
<dbReference type="EMBL" id="MCIB01000001">
    <property type="protein sequence ID" value="RKD34499.1"/>
    <property type="molecule type" value="Genomic_DNA"/>
</dbReference>
<dbReference type="Proteomes" id="UP000284177">
    <property type="component" value="Unassembled WGS sequence"/>
</dbReference>
<organism evidence="2 3">
    <name type="scientific">Thermohalobacter berrensis</name>
    <dbReference type="NCBI Taxonomy" id="99594"/>
    <lineage>
        <taxon>Bacteria</taxon>
        <taxon>Bacillati</taxon>
        <taxon>Bacillota</taxon>
        <taxon>Tissierellia</taxon>
        <taxon>Tissierellales</taxon>
        <taxon>Thermohalobacteraceae</taxon>
        <taxon>Thermohalobacter</taxon>
    </lineage>
</organism>
<reference evidence="2 3" key="1">
    <citation type="submission" date="2016-08" db="EMBL/GenBank/DDBJ databases">
        <title>Novel Firmicutes and Novel Genomes.</title>
        <authorList>
            <person name="Poppleton D.I."/>
            <person name="Gribaldo S."/>
        </authorList>
    </citation>
    <scope>NUCLEOTIDE SEQUENCE [LARGE SCALE GENOMIC DNA]</scope>
    <source>
        <strain evidence="2 3">CTT3</strain>
    </source>
</reference>
<sequence>MKDYEKQLNTLKEDLEKAKSLKYKAEARLEELNKQEQDIINELKELGVKPDDLEKEIKKLEEEIEELFKKANEMLPKDILEKN</sequence>
<proteinExistence type="predicted"/>
<feature type="coiled-coil region" evidence="1">
    <location>
        <begin position="1"/>
        <end position="77"/>
    </location>
</feature>
<accession>A0A419TAJ2</accession>
<gene>
    <name evidence="2" type="ORF">BET03_01320</name>
</gene>